<feature type="region of interest" description="Disordered" evidence="1">
    <location>
        <begin position="99"/>
        <end position="122"/>
    </location>
</feature>
<dbReference type="Proteomes" id="UP001498476">
    <property type="component" value="Unassembled WGS sequence"/>
</dbReference>
<protein>
    <recommendedName>
        <fullName evidence="4">Cysteine-rich transmembrane CYSTM domain-containing protein</fullName>
    </recommendedName>
</protein>
<comment type="caution">
    <text evidence="2">The sequence shown here is derived from an EMBL/GenBank/DDBJ whole genome shotgun (WGS) entry which is preliminary data.</text>
</comment>
<proteinExistence type="predicted"/>
<feature type="compositionally biased region" description="Basic and acidic residues" evidence="1">
    <location>
        <begin position="105"/>
        <end position="122"/>
    </location>
</feature>
<reference evidence="2 3" key="1">
    <citation type="journal article" date="2025" name="Microbiol. Resour. Announc.">
        <title>Draft genome sequences for Neonectria magnoliae and Neonectria punicea, canker pathogens of Liriodendron tulipifera and Acer saccharum in West Virginia.</title>
        <authorList>
            <person name="Petronek H.M."/>
            <person name="Kasson M.T."/>
            <person name="Metheny A.M."/>
            <person name="Stauder C.M."/>
            <person name="Lovett B."/>
            <person name="Lynch S.C."/>
            <person name="Garnas J.R."/>
            <person name="Kasson L.R."/>
            <person name="Stajich J.E."/>
        </authorList>
    </citation>
    <scope>NUCLEOTIDE SEQUENCE [LARGE SCALE GENOMIC DNA]</scope>
    <source>
        <strain evidence="2 3">NRRL 64653</strain>
    </source>
</reference>
<evidence type="ECO:0000313" key="3">
    <source>
        <dbReference type="Proteomes" id="UP001498476"/>
    </source>
</evidence>
<keyword evidence="3" id="KW-1185">Reference proteome</keyword>
<dbReference type="EMBL" id="JAZAVJ010000391">
    <property type="protein sequence ID" value="KAK7398025.1"/>
    <property type="molecule type" value="Genomic_DNA"/>
</dbReference>
<accession>A0ABR1GIM6</accession>
<evidence type="ECO:0008006" key="4">
    <source>
        <dbReference type="Google" id="ProtNLM"/>
    </source>
</evidence>
<name>A0ABR1GIM6_9HYPO</name>
<gene>
    <name evidence="2" type="ORF">QQX98_012614</name>
</gene>
<evidence type="ECO:0000313" key="2">
    <source>
        <dbReference type="EMBL" id="KAK7398025.1"/>
    </source>
</evidence>
<feature type="region of interest" description="Disordered" evidence="1">
    <location>
        <begin position="1"/>
        <end position="72"/>
    </location>
</feature>
<feature type="compositionally biased region" description="Low complexity" evidence="1">
    <location>
        <begin position="22"/>
        <end position="45"/>
    </location>
</feature>
<organism evidence="2 3">
    <name type="scientific">Neonectria punicea</name>
    <dbReference type="NCBI Taxonomy" id="979145"/>
    <lineage>
        <taxon>Eukaryota</taxon>
        <taxon>Fungi</taxon>
        <taxon>Dikarya</taxon>
        <taxon>Ascomycota</taxon>
        <taxon>Pezizomycotina</taxon>
        <taxon>Sordariomycetes</taxon>
        <taxon>Hypocreomycetidae</taxon>
        <taxon>Hypocreales</taxon>
        <taxon>Nectriaceae</taxon>
        <taxon>Neonectria</taxon>
    </lineage>
</organism>
<sequence>MSNQDYYNSQGGGYPQHPQASYGPPQGQYGPPQGQYGPPQGQGQYYPPPGQQPPMQYQQAPPPQQQKQGGGGGNCLTACLAALCCCCFRMLRMSLLSQPTSVENPDCHDADARRPMPELDHD</sequence>
<evidence type="ECO:0000256" key="1">
    <source>
        <dbReference type="SAM" id="MobiDB-lite"/>
    </source>
</evidence>